<reference evidence="1 2" key="1">
    <citation type="submission" date="2016-09" db="EMBL/GenBank/DDBJ databases">
        <authorList>
            <person name="Capua I."/>
            <person name="De Benedictis P."/>
            <person name="Joannis T."/>
            <person name="Lombin L.H."/>
            <person name="Cattoli G."/>
        </authorList>
    </citation>
    <scope>NUCLEOTIDE SEQUENCE [LARGE SCALE GENOMIC DNA]</scope>
    <source>
        <strain evidence="1 2">ISLP-3</strain>
    </source>
</reference>
<sequence length="34" mass="3621">MADVAFILLTIAFFTAIAVLARHAGDSDSPKDRS</sequence>
<name>A0A1G6L6M8_9MICO</name>
<evidence type="ECO:0000313" key="1">
    <source>
        <dbReference type="EMBL" id="SDC38405.1"/>
    </source>
</evidence>
<keyword evidence="2" id="KW-1185">Reference proteome</keyword>
<accession>A0A1G6L6M8</accession>
<dbReference type="EMBL" id="FMYH01000002">
    <property type="protein sequence ID" value="SDC38405.1"/>
    <property type="molecule type" value="Genomic_DNA"/>
</dbReference>
<gene>
    <name evidence="1" type="ORF">SAMN05216410_1770</name>
</gene>
<evidence type="ECO:0000313" key="2">
    <source>
        <dbReference type="Proteomes" id="UP000199039"/>
    </source>
</evidence>
<organism evidence="1 2">
    <name type="scientific">Sanguibacter gelidistatuariae</name>
    <dbReference type="NCBI Taxonomy" id="1814289"/>
    <lineage>
        <taxon>Bacteria</taxon>
        <taxon>Bacillati</taxon>
        <taxon>Actinomycetota</taxon>
        <taxon>Actinomycetes</taxon>
        <taxon>Micrococcales</taxon>
        <taxon>Sanguibacteraceae</taxon>
        <taxon>Sanguibacter</taxon>
    </lineage>
</organism>
<dbReference type="AlphaFoldDB" id="A0A1G6L6M8"/>
<proteinExistence type="predicted"/>
<protein>
    <submittedName>
        <fullName evidence="1">Uncharacterized protein</fullName>
    </submittedName>
</protein>
<dbReference type="Proteomes" id="UP000199039">
    <property type="component" value="Unassembled WGS sequence"/>
</dbReference>
<dbReference type="STRING" id="1814289.SAMN05216410_1770"/>